<evidence type="ECO:0000313" key="2">
    <source>
        <dbReference type="EMBL" id="SVD75181.1"/>
    </source>
</evidence>
<gene>
    <name evidence="2" type="ORF">METZ01_LOCUS428035</name>
</gene>
<protein>
    <submittedName>
        <fullName evidence="2">Uncharacterized protein</fullName>
    </submittedName>
</protein>
<accession>A0A382XXH2</accession>
<reference evidence="2" key="1">
    <citation type="submission" date="2018-05" db="EMBL/GenBank/DDBJ databases">
        <authorList>
            <person name="Lanie J.A."/>
            <person name="Ng W.-L."/>
            <person name="Kazmierczak K.M."/>
            <person name="Andrzejewski T.M."/>
            <person name="Davidsen T.M."/>
            <person name="Wayne K.J."/>
            <person name="Tettelin H."/>
            <person name="Glass J.I."/>
            <person name="Rusch D."/>
            <person name="Podicherti R."/>
            <person name="Tsui H.-C.T."/>
            <person name="Winkler M.E."/>
        </authorList>
    </citation>
    <scope>NUCLEOTIDE SEQUENCE</scope>
</reference>
<name>A0A382XXH2_9ZZZZ</name>
<sequence>MTKSKFVFDKLAKIFEQGLVSYKDLSNEILNILKSKRDEIVFKMKLTSKDETDILNKRVENLEKKMEKLEKKIKTKTRRVKKS</sequence>
<feature type="coiled-coil region" evidence="1">
    <location>
        <begin position="52"/>
        <end position="79"/>
    </location>
</feature>
<dbReference type="EMBL" id="UINC01170908">
    <property type="protein sequence ID" value="SVD75181.1"/>
    <property type="molecule type" value="Genomic_DNA"/>
</dbReference>
<dbReference type="AlphaFoldDB" id="A0A382XXH2"/>
<proteinExistence type="predicted"/>
<organism evidence="2">
    <name type="scientific">marine metagenome</name>
    <dbReference type="NCBI Taxonomy" id="408172"/>
    <lineage>
        <taxon>unclassified sequences</taxon>
        <taxon>metagenomes</taxon>
        <taxon>ecological metagenomes</taxon>
    </lineage>
</organism>
<evidence type="ECO:0000256" key="1">
    <source>
        <dbReference type="SAM" id="Coils"/>
    </source>
</evidence>
<keyword evidence="1" id="KW-0175">Coiled coil</keyword>